<proteinExistence type="predicted"/>
<evidence type="ECO:0000313" key="2">
    <source>
        <dbReference type="Proteomes" id="UP000254343"/>
    </source>
</evidence>
<evidence type="ECO:0000313" key="1">
    <source>
        <dbReference type="EMBL" id="SUU86052.1"/>
    </source>
</evidence>
<reference evidence="1 2" key="1">
    <citation type="submission" date="2018-06" db="EMBL/GenBank/DDBJ databases">
        <authorList>
            <consortium name="Pathogen Informatics"/>
            <person name="Doyle S."/>
        </authorList>
    </citation>
    <scope>NUCLEOTIDE SEQUENCE [LARGE SCALE GENOMIC DNA]</scope>
    <source>
        <strain evidence="1 2">NCTC12722</strain>
    </source>
</reference>
<protein>
    <submittedName>
        <fullName evidence="1">Uncharacterized protein</fullName>
    </submittedName>
</protein>
<name>A0A380WAX1_AFIFE</name>
<dbReference type="RefSeq" id="WP_002716876.1">
    <property type="nucleotide sequence ID" value="NZ_UFSI01000001.1"/>
</dbReference>
<accession>A0A380WAX1</accession>
<organism evidence="1 2">
    <name type="scientific">Afipia felis</name>
    <name type="common">Cat scratch disease bacillus</name>
    <dbReference type="NCBI Taxonomy" id="1035"/>
    <lineage>
        <taxon>Bacteria</taxon>
        <taxon>Pseudomonadati</taxon>
        <taxon>Pseudomonadota</taxon>
        <taxon>Alphaproteobacteria</taxon>
        <taxon>Hyphomicrobiales</taxon>
        <taxon>Nitrobacteraceae</taxon>
        <taxon>Afipia</taxon>
    </lineage>
</organism>
<sequence>MMGDTGWKWWAGTNDEVMTYGPHDTREDAIREAQEDRIGEFQEDDGTWKIGCHVVEARQDPLRLADWIDTDRLLERAEESLADSDRVGCDGDEGPWFACTPEQDRDLAERIKRACDEWQAQHGLVFTCRTFSASRNAEYVVVPHLGDE</sequence>
<dbReference type="AlphaFoldDB" id="A0A380WAX1"/>
<dbReference type="EMBL" id="UIGB01000001">
    <property type="protein sequence ID" value="SUU86052.1"/>
    <property type="molecule type" value="Genomic_DNA"/>
</dbReference>
<dbReference type="Proteomes" id="UP000254343">
    <property type="component" value="Unassembled WGS sequence"/>
</dbReference>
<gene>
    <name evidence="1" type="ORF">NCTC12722_03273</name>
</gene>